<dbReference type="EMBL" id="JANPWB010000006">
    <property type="protein sequence ID" value="KAJ1183149.1"/>
    <property type="molecule type" value="Genomic_DNA"/>
</dbReference>
<feature type="compositionally biased region" description="Basic residues" evidence="1">
    <location>
        <begin position="15"/>
        <end position="29"/>
    </location>
</feature>
<dbReference type="AlphaFoldDB" id="A0AAV7U441"/>
<feature type="region of interest" description="Disordered" evidence="1">
    <location>
        <begin position="13"/>
        <end position="51"/>
    </location>
</feature>
<keyword evidence="3" id="KW-1185">Reference proteome</keyword>
<evidence type="ECO:0000313" key="2">
    <source>
        <dbReference type="EMBL" id="KAJ1183149.1"/>
    </source>
</evidence>
<sequence>MVANVSLSLHYVTPRSRRHRQTRWRKHTGSSRISVPPCGVRGAQTDEGSDNKAHPCANGLQGLRMRQRAVAPRRSTMRLRNLQAQGYETCVLKRVTTHALSERRSSVSLLGAALFEHSRRVLSERRSSVCLLGAV</sequence>
<gene>
    <name evidence="2" type="ORF">NDU88_008319</name>
</gene>
<organism evidence="2 3">
    <name type="scientific">Pleurodeles waltl</name>
    <name type="common">Iberian ribbed newt</name>
    <dbReference type="NCBI Taxonomy" id="8319"/>
    <lineage>
        <taxon>Eukaryota</taxon>
        <taxon>Metazoa</taxon>
        <taxon>Chordata</taxon>
        <taxon>Craniata</taxon>
        <taxon>Vertebrata</taxon>
        <taxon>Euteleostomi</taxon>
        <taxon>Amphibia</taxon>
        <taxon>Batrachia</taxon>
        <taxon>Caudata</taxon>
        <taxon>Salamandroidea</taxon>
        <taxon>Salamandridae</taxon>
        <taxon>Pleurodelinae</taxon>
        <taxon>Pleurodeles</taxon>
    </lineage>
</organism>
<name>A0AAV7U441_PLEWA</name>
<protein>
    <submittedName>
        <fullName evidence="2">Uncharacterized protein</fullName>
    </submittedName>
</protein>
<comment type="caution">
    <text evidence="2">The sequence shown here is derived from an EMBL/GenBank/DDBJ whole genome shotgun (WGS) entry which is preliminary data.</text>
</comment>
<evidence type="ECO:0000313" key="3">
    <source>
        <dbReference type="Proteomes" id="UP001066276"/>
    </source>
</evidence>
<reference evidence="2" key="1">
    <citation type="journal article" date="2022" name="bioRxiv">
        <title>Sequencing and chromosome-scale assembly of the giantPleurodeles waltlgenome.</title>
        <authorList>
            <person name="Brown T."/>
            <person name="Elewa A."/>
            <person name="Iarovenko S."/>
            <person name="Subramanian E."/>
            <person name="Araus A.J."/>
            <person name="Petzold A."/>
            <person name="Susuki M."/>
            <person name="Suzuki K.-i.T."/>
            <person name="Hayashi T."/>
            <person name="Toyoda A."/>
            <person name="Oliveira C."/>
            <person name="Osipova E."/>
            <person name="Leigh N.D."/>
            <person name="Simon A."/>
            <person name="Yun M.H."/>
        </authorList>
    </citation>
    <scope>NUCLEOTIDE SEQUENCE</scope>
    <source>
        <strain evidence="2">20211129_DDA</strain>
        <tissue evidence="2">Liver</tissue>
    </source>
</reference>
<proteinExistence type="predicted"/>
<dbReference type="Proteomes" id="UP001066276">
    <property type="component" value="Chromosome 3_2"/>
</dbReference>
<evidence type="ECO:0000256" key="1">
    <source>
        <dbReference type="SAM" id="MobiDB-lite"/>
    </source>
</evidence>
<accession>A0AAV7U441</accession>